<gene>
    <name evidence="1" type="ORF">DXN04_24495</name>
</gene>
<dbReference type="OrthoDB" id="677228at2"/>
<dbReference type="RefSeq" id="WP_116856039.1">
    <property type="nucleotide sequence ID" value="NZ_QTJV01000010.1"/>
</dbReference>
<proteinExistence type="predicted"/>
<sequence length="674" mass="70598">MRILVLALALFGLALTSYGQNIYQIRADSVRIYNDCDTAEFILENHTQMVPGFLYNRGRGRTEFRRLQFLNLGGGLISIGDQDTLDLGAIVGGIGGGGNSTAYIKNQLDSAQVANYRINGSGTQKTLTLTQDVTKLSPLIMLGNGDTLVKAGQVDNLFMGGKTGLSLGASAAGNVAFGYNSMNRPTGNTNAAFGSGALQALTSGNGNIAVGGDALKQVTTGSLNIGIGVLAGTNVTTGSGTIAIGYKALNAGGTGVAIGNNTLVGASSTTSNIGVGSSTLGAVSTGTLNIGMGSLALGAVTTGTYNIAIGNTSGTTTRTGSNNIFVGSYTQALDTSSNVTMIGNYLKSYKSNVVLIGGYKQNVVIGPNSAGSATFKWDTLNVDTGDKLQVNGSAFISGKVKLPAYKNINGDSVLTTDANGNLIFTAKGGGSSSTHTVANLQNVTDTGNVTNNAIVLTGNNNLNDSTGVGMHMYVDNSTEYNSRGLRANIKVYDYNTSTPGHLYVTGKGLMVENPENYTSRVRMHPENDGFHIDAEYLEEGYSWYQTGQLMLNTSGRTIIGGSGDGTYSVNIDGALATRVERSRNIASDYMSRDAVTYLIVDNTTTTIKMYEPTFCPNRIVTIKKTVNTTTPIKIVIDGAGLIDGQTSITITDYLASVQLQSDGTNYWILYRYKN</sequence>
<evidence type="ECO:0000313" key="1">
    <source>
        <dbReference type="EMBL" id="RFM31950.1"/>
    </source>
</evidence>
<reference evidence="1 2" key="1">
    <citation type="submission" date="2018-08" db="EMBL/GenBank/DDBJ databases">
        <title>Chitinophaga sp. K20C18050901, a novel bacterium isolated from forest soil.</title>
        <authorList>
            <person name="Wang C."/>
        </authorList>
    </citation>
    <scope>NUCLEOTIDE SEQUENCE [LARGE SCALE GENOMIC DNA]</scope>
    <source>
        <strain evidence="1 2">K20C18050901</strain>
    </source>
</reference>
<name>A0A3E1NVJ9_9BACT</name>
<dbReference type="Proteomes" id="UP000261174">
    <property type="component" value="Unassembled WGS sequence"/>
</dbReference>
<evidence type="ECO:0000313" key="2">
    <source>
        <dbReference type="Proteomes" id="UP000261174"/>
    </source>
</evidence>
<keyword evidence="2" id="KW-1185">Reference proteome</keyword>
<comment type="caution">
    <text evidence="1">The sequence shown here is derived from an EMBL/GenBank/DDBJ whole genome shotgun (WGS) entry which is preliminary data.</text>
</comment>
<protein>
    <recommendedName>
        <fullName evidence="3">Trimeric autotransporter adhesin YadA-like head domain-containing protein</fullName>
    </recommendedName>
</protein>
<dbReference type="AlphaFoldDB" id="A0A3E1NVJ9"/>
<organism evidence="1 2">
    <name type="scientific">Chitinophaga silvisoli</name>
    <dbReference type="NCBI Taxonomy" id="2291814"/>
    <lineage>
        <taxon>Bacteria</taxon>
        <taxon>Pseudomonadati</taxon>
        <taxon>Bacteroidota</taxon>
        <taxon>Chitinophagia</taxon>
        <taxon>Chitinophagales</taxon>
        <taxon>Chitinophagaceae</taxon>
        <taxon>Chitinophaga</taxon>
    </lineage>
</organism>
<evidence type="ECO:0008006" key="3">
    <source>
        <dbReference type="Google" id="ProtNLM"/>
    </source>
</evidence>
<dbReference type="EMBL" id="QTJV01000010">
    <property type="protein sequence ID" value="RFM31950.1"/>
    <property type="molecule type" value="Genomic_DNA"/>
</dbReference>
<accession>A0A3E1NVJ9</accession>